<dbReference type="RefSeq" id="WP_106346793.1">
    <property type="nucleotide sequence ID" value="NZ_PVNE01000052.1"/>
</dbReference>
<gene>
    <name evidence="9" type="ORF">CLV97_1523</name>
</gene>
<dbReference type="Pfam" id="PF05977">
    <property type="entry name" value="MFS_3"/>
    <property type="match status" value="1"/>
</dbReference>
<dbReference type="SUPFAM" id="SSF103473">
    <property type="entry name" value="MFS general substrate transporter"/>
    <property type="match status" value="1"/>
</dbReference>
<reference evidence="9 10" key="1">
    <citation type="submission" date="2018-03" db="EMBL/GenBank/DDBJ databases">
        <title>Genomic Encyclopedia of Archaeal and Bacterial Type Strains, Phase II (KMG-II): from individual species to whole genera.</title>
        <authorList>
            <person name="Goeker M."/>
        </authorList>
    </citation>
    <scope>NUCLEOTIDE SEQUENCE [LARGE SCALE GENOMIC DNA]</scope>
    <source>
        <strain evidence="9 10">DSM 44946</strain>
    </source>
</reference>
<keyword evidence="10" id="KW-1185">Reference proteome</keyword>
<proteinExistence type="predicted"/>
<dbReference type="CDD" id="cd06173">
    <property type="entry name" value="MFS_MefA_like"/>
    <property type="match status" value="1"/>
</dbReference>
<evidence type="ECO:0000259" key="8">
    <source>
        <dbReference type="PROSITE" id="PS50850"/>
    </source>
</evidence>
<dbReference type="AlphaFoldDB" id="A0A2T0L9V6"/>
<feature type="domain" description="Major facilitator superfamily (MFS) profile" evidence="8">
    <location>
        <begin position="217"/>
        <end position="413"/>
    </location>
</feature>
<comment type="caution">
    <text evidence="9">The sequence shown here is derived from an EMBL/GenBank/DDBJ whole genome shotgun (WGS) entry which is preliminary data.</text>
</comment>
<evidence type="ECO:0000256" key="5">
    <source>
        <dbReference type="ARBA" id="ARBA00022989"/>
    </source>
</evidence>
<evidence type="ECO:0000256" key="7">
    <source>
        <dbReference type="SAM" id="Phobius"/>
    </source>
</evidence>
<name>A0A2T0L9V6_9BACL</name>
<keyword evidence="5 7" id="KW-1133">Transmembrane helix</keyword>
<dbReference type="Gene3D" id="1.20.1250.20">
    <property type="entry name" value="MFS general substrate transporter like domains"/>
    <property type="match status" value="2"/>
</dbReference>
<keyword evidence="6 7" id="KW-0472">Membrane</keyword>
<dbReference type="GO" id="GO:0022857">
    <property type="term" value="F:transmembrane transporter activity"/>
    <property type="evidence" value="ECO:0007669"/>
    <property type="project" value="InterPro"/>
</dbReference>
<evidence type="ECO:0000313" key="10">
    <source>
        <dbReference type="Proteomes" id="UP000237797"/>
    </source>
</evidence>
<keyword evidence="4 7" id="KW-0812">Transmembrane</keyword>
<evidence type="ECO:0000256" key="6">
    <source>
        <dbReference type="ARBA" id="ARBA00023136"/>
    </source>
</evidence>
<dbReference type="EMBL" id="PVNE01000052">
    <property type="protein sequence ID" value="PRX38524.1"/>
    <property type="molecule type" value="Genomic_DNA"/>
</dbReference>
<protein>
    <submittedName>
        <fullName evidence="9">Putative MFS family arabinose efflux permease</fullName>
    </submittedName>
</protein>
<dbReference type="InterPro" id="IPR036259">
    <property type="entry name" value="MFS_trans_sf"/>
</dbReference>
<feature type="transmembrane region" description="Helical" evidence="7">
    <location>
        <begin position="169"/>
        <end position="189"/>
    </location>
</feature>
<organism evidence="9 10">
    <name type="scientific">Planifilum fimeticola</name>
    <dbReference type="NCBI Taxonomy" id="201975"/>
    <lineage>
        <taxon>Bacteria</taxon>
        <taxon>Bacillati</taxon>
        <taxon>Bacillota</taxon>
        <taxon>Bacilli</taxon>
        <taxon>Bacillales</taxon>
        <taxon>Thermoactinomycetaceae</taxon>
        <taxon>Planifilum</taxon>
    </lineage>
</organism>
<feature type="transmembrane region" description="Helical" evidence="7">
    <location>
        <begin position="48"/>
        <end position="67"/>
    </location>
</feature>
<comment type="subcellular location">
    <subcellularLocation>
        <location evidence="1">Cell membrane</location>
        <topology evidence="1">Multi-pass membrane protein</topology>
    </subcellularLocation>
</comment>
<dbReference type="GO" id="GO:0005886">
    <property type="term" value="C:plasma membrane"/>
    <property type="evidence" value="ECO:0007669"/>
    <property type="project" value="UniProtKB-SubCell"/>
</dbReference>
<dbReference type="PROSITE" id="PS50850">
    <property type="entry name" value="MFS"/>
    <property type="match status" value="1"/>
</dbReference>
<dbReference type="InterPro" id="IPR010290">
    <property type="entry name" value="TM_effector"/>
</dbReference>
<feature type="transmembrane region" description="Helical" evidence="7">
    <location>
        <begin position="210"/>
        <end position="232"/>
    </location>
</feature>
<dbReference type="OrthoDB" id="7055052at2"/>
<keyword evidence="2" id="KW-0813">Transport</keyword>
<evidence type="ECO:0000256" key="1">
    <source>
        <dbReference type="ARBA" id="ARBA00004651"/>
    </source>
</evidence>
<evidence type="ECO:0000256" key="2">
    <source>
        <dbReference type="ARBA" id="ARBA00022448"/>
    </source>
</evidence>
<evidence type="ECO:0000256" key="3">
    <source>
        <dbReference type="ARBA" id="ARBA00022475"/>
    </source>
</evidence>
<feature type="transmembrane region" description="Helical" evidence="7">
    <location>
        <begin position="342"/>
        <end position="361"/>
    </location>
</feature>
<feature type="transmembrane region" description="Helical" evidence="7">
    <location>
        <begin position="252"/>
        <end position="271"/>
    </location>
</feature>
<keyword evidence="3" id="KW-1003">Cell membrane</keyword>
<dbReference type="PANTHER" id="PTHR23513">
    <property type="entry name" value="INTEGRAL MEMBRANE EFFLUX PROTEIN-RELATED"/>
    <property type="match status" value="1"/>
</dbReference>
<feature type="transmembrane region" description="Helical" evidence="7">
    <location>
        <begin position="308"/>
        <end position="330"/>
    </location>
</feature>
<evidence type="ECO:0000313" key="9">
    <source>
        <dbReference type="EMBL" id="PRX38524.1"/>
    </source>
</evidence>
<feature type="transmembrane region" description="Helical" evidence="7">
    <location>
        <begin position="12"/>
        <end position="36"/>
    </location>
</feature>
<accession>A0A2T0L9V6</accession>
<sequence>MGELIRNRKFLLVWLAQAASGLGGIFAMFIEAWLVYSITGSKMAMSGLVMAFMISSLTVQLGMGPYLDGWDRRLVMALSQWSRAVGYLVPTVLYVLDSLSLWHLYLAVVIGGAAEPLFRSSSMAYLPDLLPEKQLVKGNAVLEGTMNGMALVGPPLAGMALGWLGAETILFALVCLLALSGTLLFLLPGSRPDAKGEKQSWIAQFKAGLGFFKVHPMLLGTALLIMTANFAYGAIEPLFLPYVSELLGGTPVQFGLFTSAFSLGMLLGSLWMSLREEPRNRRLYMILSNGVAGLTIAVMGAVHLFPVALLMSFVSGICAIVFNVLNTTLYQRFVPKEMRGRVFTVRILLAQSAIPLGAFLGGGFAELWGLAPLFLAAAGVVILSTVIAWFHPVFHRLNQPAPAPQEKEISLSG</sequence>
<dbReference type="Proteomes" id="UP000237797">
    <property type="component" value="Unassembled WGS sequence"/>
</dbReference>
<evidence type="ECO:0000256" key="4">
    <source>
        <dbReference type="ARBA" id="ARBA00022692"/>
    </source>
</evidence>
<dbReference type="PANTHER" id="PTHR23513:SF6">
    <property type="entry name" value="MAJOR FACILITATOR SUPERFAMILY ASSOCIATED DOMAIN-CONTAINING PROTEIN"/>
    <property type="match status" value="1"/>
</dbReference>
<feature type="transmembrane region" description="Helical" evidence="7">
    <location>
        <begin position="367"/>
        <end position="390"/>
    </location>
</feature>
<feature type="transmembrane region" description="Helical" evidence="7">
    <location>
        <begin position="283"/>
        <end position="302"/>
    </location>
</feature>
<dbReference type="InterPro" id="IPR020846">
    <property type="entry name" value="MFS_dom"/>
</dbReference>